<dbReference type="Proteomes" id="UP000184356">
    <property type="component" value="Unassembled WGS sequence"/>
</dbReference>
<dbReference type="CDD" id="cd05233">
    <property type="entry name" value="SDR_c"/>
    <property type="match status" value="1"/>
</dbReference>
<dbReference type="AlphaFoldDB" id="A0A1L9TQ30"/>
<comment type="similarity">
    <text evidence="1">Belongs to the short-chain dehydrogenases/reductases (SDR) family.</text>
</comment>
<evidence type="ECO:0000313" key="3">
    <source>
        <dbReference type="EMBL" id="OJJ61521.1"/>
    </source>
</evidence>
<dbReference type="PRINTS" id="PR00080">
    <property type="entry name" value="SDRFAMILY"/>
</dbReference>
<keyword evidence="4" id="KW-1185">Reference proteome</keyword>
<reference evidence="4" key="1">
    <citation type="journal article" date="2017" name="Genome Biol.">
        <title>Comparative genomics reveals high biological diversity and specific adaptations in the industrially and medically important fungal genus Aspergillus.</title>
        <authorList>
            <person name="de Vries R.P."/>
            <person name="Riley R."/>
            <person name="Wiebenga A."/>
            <person name="Aguilar-Osorio G."/>
            <person name="Amillis S."/>
            <person name="Uchima C.A."/>
            <person name="Anderluh G."/>
            <person name="Asadollahi M."/>
            <person name="Askin M."/>
            <person name="Barry K."/>
            <person name="Battaglia E."/>
            <person name="Bayram O."/>
            <person name="Benocci T."/>
            <person name="Braus-Stromeyer S.A."/>
            <person name="Caldana C."/>
            <person name="Canovas D."/>
            <person name="Cerqueira G.C."/>
            <person name="Chen F."/>
            <person name="Chen W."/>
            <person name="Choi C."/>
            <person name="Clum A."/>
            <person name="Dos Santos R.A."/>
            <person name="Damasio A.R."/>
            <person name="Diallinas G."/>
            <person name="Emri T."/>
            <person name="Fekete E."/>
            <person name="Flipphi M."/>
            <person name="Freyberg S."/>
            <person name="Gallo A."/>
            <person name="Gournas C."/>
            <person name="Habgood R."/>
            <person name="Hainaut M."/>
            <person name="Harispe M.L."/>
            <person name="Henrissat B."/>
            <person name="Hilden K.S."/>
            <person name="Hope R."/>
            <person name="Hossain A."/>
            <person name="Karabika E."/>
            <person name="Karaffa L."/>
            <person name="Karanyi Z."/>
            <person name="Krasevec N."/>
            <person name="Kuo A."/>
            <person name="Kusch H."/>
            <person name="LaButti K."/>
            <person name="Lagendijk E.L."/>
            <person name="Lapidus A."/>
            <person name="Levasseur A."/>
            <person name="Lindquist E."/>
            <person name="Lipzen A."/>
            <person name="Logrieco A.F."/>
            <person name="MacCabe A."/>
            <person name="Maekelae M.R."/>
            <person name="Malavazi I."/>
            <person name="Melin P."/>
            <person name="Meyer V."/>
            <person name="Mielnichuk N."/>
            <person name="Miskei M."/>
            <person name="Molnar A.P."/>
            <person name="Mule G."/>
            <person name="Ngan C.Y."/>
            <person name="Orejas M."/>
            <person name="Orosz E."/>
            <person name="Ouedraogo J.P."/>
            <person name="Overkamp K.M."/>
            <person name="Park H.-S."/>
            <person name="Perrone G."/>
            <person name="Piumi F."/>
            <person name="Punt P.J."/>
            <person name="Ram A.F."/>
            <person name="Ramon A."/>
            <person name="Rauscher S."/>
            <person name="Record E."/>
            <person name="Riano-Pachon D.M."/>
            <person name="Robert V."/>
            <person name="Roehrig J."/>
            <person name="Ruller R."/>
            <person name="Salamov A."/>
            <person name="Salih N.S."/>
            <person name="Samson R.A."/>
            <person name="Sandor E."/>
            <person name="Sanguinetti M."/>
            <person name="Schuetze T."/>
            <person name="Sepcic K."/>
            <person name="Shelest E."/>
            <person name="Sherlock G."/>
            <person name="Sophianopoulou V."/>
            <person name="Squina F.M."/>
            <person name="Sun H."/>
            <person name="Susca A."/>
            <person name="Todd R.B."/>
            <person name="Tsang A."/>
            <person name="Unkles S.E."/>
            <person name="van de Wiele N."/>
            <person name="van Rossen-Uffink D."/>
            <person name="Oliveira J.V."/>
            <person name="Vesth T.C."/>
            <person name="Visser J."/>
            <person name="Yu J.-H."/>
            <person name="Zhou M."/>
            <person name="Andersen M.R."/>
            <person name="Archer D.B."/>
            <person name="Baker S.E."/>
            <person name="Benoit I."/>
            <person name="Brakhage A.A."/>
            <person name="Braus G.H."/>
            <person name="Fischer R."/>
            <person name="Frisvad J.C."/>
            <person name="Goldman G.H."/>
            <person name="Houbraken J."/>
            <person name="Oakley B."/>
            <person name="Pocsi I."/>
            <person name="Scazzocchio C."/>
            <person name="Seiboth B."/>
            <person name="vanKuyk P.A."/>
            <person name="Wortman J."/>
            <person name="Dyer P.S."/>
            <person name="Grigoriev I.V."/>
        </authorList>
    </citation>
    <scope>NUCLEOTIDE SEQUENCE [LARGE SCALE GENOMIC DNA]</scope>
    <source>
        <strain evidence="4">CBS 593.65</strain>
    </source>
</reference>
<dbReference type="FunFam" id="3.40.50.720:FF:000084">
    <property type="entry name" value="Short-chain dehydrogenase reductase"/>
    <property type="match status" value="1"/>
</dbReference>
<dbReference type="InterPro" id="IPR002347">
    <property type="entry name" value="SDR_fam"/>
</dbReference>
<dbReference type="EMBL" id="KV878584">
    <property type="protein sequence ID" value="OJJ61521.1"/>
    <property type="molecule type" value="Genomic_DNA"/>
</dbReference>
<dbReference type="VEuPathDB" id="FungiDB:ASPSYDRAFT_67309"/>
<protein>
    <recommendedName>
        <fullName evidence="5">NAD(P)-binding protein</fullName>
    </recommendedName>
</protein>
<dbReference type="RefSeq" id="XP_040705327.1">
    <property type="nucleotide sequence ID" value="XM_040850397.1"/>
</dbReference>
<dbReference type="GO" id="GO:0016616">
    <property type="term" value="F:oxidoreductase activity, acting on the CH-OH group of donors, NAD or NADP as acceptor"/>
    <property type="evidence" value="ECO:0007669"/>
    <property type="project" value="TreeGrafter"/>
</dbReference>
<evidence type="ECO:0000256" key="1">
    <source>
        <dbReference type="ARBA" id="ARBA00006484"/>
    </source>
</evidence>
<keyword evidence="2" id="KW-0521">NADP</keyword>
<dbReference type="PANTHER" id="PTHR42760:SF124">
    <property type="entry name" value="SHORT-CHAIN DEHYDROGENASE_REDUCTASE"/>
    <property type="match status" value="1"/>
</dbReference>
<dbReference type="InterPro" id="IPR036291">
    <property type="entry name" value="NAD(P)-bd_dom_sf"/>
</dbReference>
<evidence type="ECO:0000313" key="4">
    <source>
        <dbReference type="Proteomes" id="UP000184356"/>
    </source>
</evidence>
<dbReference type="STRING" id="1036612.A0A1L9TQ30"/>
<dbReference type="PANTHER" id="PTHR42760">
    <property type="entry name" value="SHORT-CHAIN DEHYDROGENASES/REDUCTASES FAMILY MEMBER"/>
    <property type="match status" value="1"/>
</dbReference>
<organism evidence="3 4">
    <name type="scientific">Aspergillus sydowii CBS 593.65</name>
    <dbReference type="NCBI Taxonomy" id="1036612"/>
    <lineage>
        <taxon>Eukaryota</taxon>
        <taxon>Fungi</taxon>
        <taxon>Dikarya</taxon>
        <taxon>Ascomycota</taxon>
        <taxon>Pezizomycotina</taxon>
        <taxon>Eurotiomycetes</taxon>
        <taxon>Eurotiomycetidae</taxon>
        <taxon>Eurotiales</taxon>
        <taxon>Aspergillaceae</taxon>
        <taxon>Aspergillus</taxon>
        <taxon>Aspergillus subgen. Nidulantes</taxon>
    </lineage>
</organism>
<name>A0A1L9TQ30_9EURO</name>
<dbReference type="PRINTS" id="PR00081">
    <property type="entry name" value="GDHRDH"/>
</dbReference>
<dbReference type="Gene3D" id="3.40.50.720">
    <property type="entry name" value="NAD(P)-binding Rossmann-like Domain"/>
    <property type="match status" value="1"/>
</dbReference>
<evidence type="ECO:0008006" key="5">
    <source>
        <dbReference type="Google" id="ProtNLM"/>
    </source>
</evidence>
<accession>A0A1L9TQ30</accession>
<evidence type="ECO:0000256" key="2">
    <source>
        <dbReference type="ARBA" id="ARBA00022857"/>
    </source>
</evidence>
<dbReference type="Pfam" id="PF13561">
    <property type="entry name" value="adh_short_C2"/>
    <property type="match status" value="1"/>
</dbReference>
<dbReference type="SUPFAM" id="SSF51735">
    <property type="entry name" value="NAD(P)-binding Rossmann-fold domains"/>
    <property type="match status" value="1"/>
</dbReference>
<dbReference type="GeneID" id="63766470"/>
<dbReference type="OrthoDB" id="5840532at2759"/>
<proteinExistence type="inferred from homology"/>
<gene>
    <name evidence="3" type="ORF">ASPSYDRAFT_67309</name>
</gene>
<sequence length="268" mass="28652">MTLFPGVALITGAASGIGRATAVAFATEGCTRIAICDRSTAGLVQTRALIEEKQREGSKDQVEVEVITGDVSNEGSVAKVVQAVVRRWGRIDYAVNSAGIQGPPKRSTEFEVEEFDSINSVNYRGLWLCSRAQLTQMLTQEPLHTHDRRPGNRGAIVHIASQLGIVSRSHAAAYCASKAAVISLTRSDAIDYSKDNIRINCVCPGLVQTPMVQGPEQQELFAPAVAIAPMNRMGKPEEIADACLFLCSSKATFVQGASLVVDGGYTIN</sequence>